<proteinExistence type="predicted"/>
<keyword evidence="3" id="KW-1185">Reference proteome</keyword>
<comment type="caution">
    <text evidence="2">The sequence shown here is derived from an EMBL/GenBank/DDBJ whole genome shotgun (WGS) entry which is preliminary data.</text>
</comment>
<organism evidence="2 3">
    <name type="scientific">Rhodocista pekingensis</name>
    <dbReference type="NCBI Taxonomy" id="201185"/>
    <lineage>
        <taxon>Bacteria</taxon>
        <taxon>Pseudomonadati</taxon>
        <taxon>Pseudomonadota</taxon>
        <taxon>Alphaproteobacteria</taxon>
        <taxon>Rhodospirillales</taxon>
        <taxon>Azospirillaceae</taxon>
        <taxon>Rhodocista</taxon>
    </lineage>
</organism>
<dbReference type="InterPro" id="IPR039060">
    <property type="entry name" value="Antitox_HigA"/>
</dbReference>
<dbReference type="PANTHER" id="PTHR40455">
    <property type="entry name" value="ANTITOXIN HIGA"/>
    <property type="match status" value="1"/>
</dbReference>
<accession>A0ABW2KTF5</accession>
<dbReference type="SUPFAM" id="SSF47413">
    <property type="entry name" value="lambda repressor-like DNA-binding domains"/>
    <property type="match status" value="1"/>
</dbReference>
<feature type="domain" description="HTH cro/C1-type" evidence="1">
    <location>
        <begin position="61"/>
        <end position="115"/>
    </location>
</feature>
<dbReference type="PANTHER" id="PTHR40455:SF1">
    <property type="entry name" value="ANTITOXIN HIGA"/>
    <property type="match status" value="1"/>
</dbReference>
<dbReference type="RefSeq" id="WP_377356976.1">
    <property type="nucleotide sequence ID" value="NZ_JBHTCM010000006.1"/>
</dbReference>
<reference evidence="3" key="1">
    <citation type="journal article" date="2019" name="Int. J. Syst. Evol. Microbiol.">
        <title>The Global Catalogue of Microorganisms (GCM) 10K type strain sequencing project: providing services to taxonomists for standard genome sequencing and annotation.</title>
        <authorList>
            <consortium name="The Broad Institute Genomics Platform"/>
            <consortium name="The Broad Institute Genome Sequencing Center for Infectious Disease"/>
            <person name="Wu L."/>
            <person name="Ma J."/>
        </authorList>
    </citation>
    <scope>NUCLEOTIDE SEQUENCE [LARGE SCALE GENOMIC DNA]</scope>
    <source>
        <strain evidence="3">CGMCC 1.16275</strain>
    </source>
</reference>
<protein>
    <submittedName>
        <fullName evidence="2">Type II toxin-antitoxin system HigA family antitoxin</fullName>
    </submittedName>
</protein>
<gene>
    <name evidence="2" type="ORF">ACFQPS_05035</name>
</gene>
<dbReference type="InterPro" id="IPR001387">
    <property type="entry name" value="Cro/C1-type_HTH"/>
</dbReference>
<evidence type="ECO:0000259" key="1">
    <source>
        <dbReference type="PROSITE" id="PS50943"/>
    </source>
</evidence>
<name>A0ABW2KTF5_9PROT</name>
<evidence type="ECO:0000313" key="3">
    <source>
        <dbReference type="Proteomes" id="UP001596456"/>
    </source>
</evidence>
<dbReference type="Proteomes" id="UP001596456">
    <property type="component" value="Unassembled WGS sequence"/>
</dbReference>
<dbReference type="InterPro" id="IPR010982">
    <property type="entry name" value="Lambda_DNA-bd_dom_sf"/>
</dbReference>
<dbReference type="EMBL" id="JBHTCM010000006">
    <property type="protein sequence ID" value="MFC7332518.1"/>
    <property type="molecule type" value="Genomic_DNA"/>
</dbReference>
<dbReference type="PROSITE" id="PS50943">
    <property type="entry name" value="HTH_CROC1"/>
    <property type="match status" value="1"/>
</dbReference>
<evidence type="ECO:0000313" key="2">
    <source>
        <dbReference type="EMBL" id="MFC7332518.1"/>
    </source>
</evidence>
<sequence length="120" mass="13599">MDIRPIKTPEDHKAALARIDDLMDAEEGTPEVAELEVLSILVEQYEREAFPIDPPSALDAIRFRMEQAGYEQRDLAKVLGSRSRASEIVHGSIQRLSLTQIRRLHQAWKIPADALIRDVV</sequence>